<dbReference type="PANTHER" id="PTHR43649:SF12">
    <property type="entry name" value="DIACETYLCHITOBIOSE BINDING PROTEIN DASA"/>
    <property type="match status" value="1"/>
</dbReference>
<reference evidence="2 3" key="1">
    <citation type="submission" date="2016-10" db="EMBL/GenBank/DDBJ databases">
        <authorList>
            <person name="de Groot N.N."/>
        </authorList>
    </citation>
    <scope>NUCLEOTIDE SEQUENCE [LARGE SCALE GENOMIC DNA]</scope>
    <source>
        <strain evidence="2 3">DSM 21800</strain>
    </source>
</reference>
<dbReference type="PANTHER" id="PTHR43649">
    <property type="entry name" value="ARABINOSE-BINDING PROTEIN-RELATED"/>
    <property type="match status" value="1"/>
</dbReference>
<dbReference type="InterPro" id="IPR050490">
    <property type="entry name" value="Bact_solute-bd_prot1"/>
</dbReference>
<keyword evidence="3" id="KW-1185">Reference proteome</keyword>
<dbReference type="AlphaFoldDB" id="A0A1H1YPA8"/>
<dbReference type="EMBL" id="LT629772">
    <property type="protein sequence ID" value="SDT22946.1"/>
    <property type="molecule type" value="Genomic_DNA"/>
</dbReference>
<dbReference type="InterPro" id="IPR006311">
    <property type="entry name" value="TAT_signal"/>
</dbReference>
<evidence type="ECO:0000256" key="1">
    <source>
        <dbReference type="SAM" id="SignalP"/>
    </source>
</evidence>
<proteinExistence type="predicted"/>
<organism evidence="2 3">
    <name type="scientific">Microlunatus soli</name>
    <dbReference type="NCBI Taxonomy" id="630515"/>
    <lineage>
        <taxon>Bacteria</taxon>
        <taxon>Bacillati</taxon>
        <taxon>Actinomycetota</taxon>
        <taxon>Actinomycetes</taxon>
        <taxon>Propionibacteriales</taxon>
        <taxon>Propionibacteriaceae</taxon>
        <taxon>Microlunatus</taxon>
    </lineage>
</organism>
<dbReference type="STRING" id="630515.SAMN04489812_4687"/>
<sequence>MISGSMMNRRYFLGAAGASASALLLSSCARGNSATTAGGDTVTAAGWDDGFQDLVVGPIAKGFESESKTTFQAQAAVSGDDYSTRFRTLLSGGKPPDFMRLDDDFLPEISSKKLAKDIGPYVAESRLNLDDYYENVFNFSKLPTGQRAVQIAAQNRCIFYNKTMFEKEGIPLPPTTWTDEGWKWEDFLEAAKALTKASEDQWGAVIAKDGAYENMWAVNNGGPGTFSKDGHSFTLADEIGLDAMQWCCDLITKHKVCPSWGDLQPDRADQRLFTGGKLGMYQNATSTIAYFDENIKDFEWDVAPIPGRENQIQEASMVMYIIPDKAQNPDLAWDFLEYAIGPEGGKIIADSGIGIPTHRGAAKALKAPGKYPANMNLLVEASDHLRSRNFTNATSAALNIYRPQLERAYTGEITVAEALNGVRDQVEAAIAV</sequence>
<dbReference type="Gene3D" id="3.40.190.10">
    <property type="entry name" value="Periplasmic binding protein-like II"/>
    <property type="match status" value="1"/>
</dbReference>
<protein>
    <submittedName>
        <fullName evidence="2">ABC-type glycerol-3-phosphate transport system, substrate-binding protein</fullName>
    </submittedName>
</protein>
<dbReference type="InterPro" id="IPR006059">
    <property type="entry name" value="SBP"/>
</dbReference>
<dbReference type="PROSITE" id="PS51318">
    <property type="entry name" value="TAT"/>
    <property type="match status" value="1"/>
</dbReference>
<dbReference type="Proteomes" id="UP000199103">
    <property type="component" value="Chromosome I"/>
</dbReference>
<gene>
    <name evidence="2" type="ORF">SAMN04489812_4687</name>
</gene>
<name>A0A1H1YPA8_9ACTN</name>
<evidence type="ECO:0000313" key="2">
    <source>
        <dbReference type="EMBL" id="SDT22946.1"/>
    </source>
</evidence>
<feature type="signal peptide" evidence="1">
    <location>
        <begin position="1"/>
        <end position="31"/>
    </location>
</feature>
<dbReference type="RefSeq" id="WP_091527934.1">
    <property type="nucleotide sequence ID" value="NZ_LT629772.1"/>
</dbReference>
<keyword evidence="1" id="KW-0732">Signal</keyword>
<feature type="chain" id="PRO_5009266796" evidence="1">
    <location>
        <begin position="32"/>
        <end position="432"/>
    </location>
</feature>
<evidence type="ECO:0000313" key="3">
    <source>
        <dbReference type="Proteomes" id="UP000199103"/>
    </source>
</evidence>
<accession>A0A1H1YPA8</accession>
<dbReference type="Pfam" id="PF01547">
    <property type="entry name" value="SBP_bac_1"/>
    <property type="match status" value="1"/>
</dbReference>
<dbReference type="SUPFAM" id="SSF53850">
    <property type="entry name" value="Periplasmic binding protein-like II"/>
    <property type="match status" value="1"/>
</dbReference>
<dbReference type="OrthoDB" id="7918484at2"/>